<comment type="similarity">
    <text evidence="2 6">Belongs to the CDC50/LEM3 family.</text>
</comment>
<organism evidence="8 9">
    <name type="scientific">Orbilia ellipsospora</name>
    <dbReference type="NCBI Taxonomy" id="2528407"/>
    <lineage>
        <taxon>Eukaryota</taxon>
        <taxon>Fungi</taxon>
        <taxon>Dikarya</taxon>
        <taxon>Ascomycota</taxon>
        <taxon>Pezizomycotina</taxon>
        <taxon>Orbiliomycetes</taxon>
        <taxon>Orbiliales</taxon>
        <taxon>Orbiliaceae</taxon>
        <taxon>Orbilia</taxon>
    </lineage>
</organism>
<evidence type="ECO:0000256" key="7">
    <source>
        <dbReference type="SAM" id="Phobius"/>
    </source>
</evidence>
<dbReference type="GO" id="GO:0005886">
    <property type="term" value="C:plasma membrane"/>
    <property type="evidence" value="ECO:0007669"/>
    <property type="project" value="TreeGrafter"/>
</dbReference>
<feature type="transmembrane region" description="Helical" evidence="7">
    <location>
        <begin position="208"/>
        <end position="227"/>
    </location>
</feature>
<evidence type="ECO:0000256" key="4">
    <source>
        <dbReference type="ARBA" id="ARBA00022989"/>
    </source>
</evidence>
<keyword evidence="5 6" id="KW-0472">Membrane</keyword>
<accession>A0AAV9WYV3</accession>
<keyword evidence="3 7" id="KW-0812">Transmembrane</keyword>
<dbReference type="PIRSF" id="PIRSF015840">
    <property type="entry name" value="DUF284_TM_euk"/>
    <property type="match status" value="1"/>
</dbReference>
<dbReference type="Pfam" id="PF03381">
    <property type="entry name" value="CDC50"/>
    <property type="match status" value="1"/>
</dbReference>
<comment type="subcellular location">
    <subcellularLocation>
        <location evidence="1">Membrane</location>
        <topology evidence="1">Multi-pass membrane protein</topology>
    </subcellularLocation>
</comment>
<dbReference type="PANTHER" id="PTHR10926">
    <property type="entry name" value="CELL CYCLE CONTROL PROTEIN 50"/>
    <property type="match status" value="1"/>
</dbReference>
<proteinExistence type="inferred from homology"/>
<keyword evidence="9" id="KW-1185">Reference proteome</keyword>
<evidence type="ECO:0000256" key="2">
    <source>
        <dbReference type="ARBA" id="ARBA00009457"/>
    </source>
</evidence>
<dbReference type="GO" id="GO:0005794">
    <property type="term" value="C:Golgi apparatus"/>
    <property type="evidence" value="ECO:0007669"/>
    <property type="project" value="TreeGrafter"/>
</dbReference>
<protein>
    <recommendedName>
        <fullName evidence="10">Cell cycle control protein</fullName>
    </recommendedName>
</protein>
<evidence type="ECO:0000256" key="3">
    <source>
        <dbReference type="ARBA" id="ARBA00022692"/>
    </source>
</evidence>
<evidence type="ECO:0000256" key="5">
    <source>
        <dbReference type="ARBA" id="ARBA00023136"/>
    </source>
</evidence>
<name>A0AAV9WYV3_9PEZI</name>
<dbReference type="PANTHER" id="PTHR10926:SF0">
    <property type="entry name" value="CDC50, ISOFORM A"/>
    <property type="match status" value="1"/>
</dbReference>
<sequence length="252" mass="28280">MKPPVLLYYRLTNFYQNHRRYVKSVNEDQLQGKDVPASSLDTSDSCSPLAVDSNGKIIYPCGLMANSLFNDTIFSPILVQKRGGTSAQEETYNMTNKGIAWSTDKDRYGPTTYDPSKIVPPPNWINKFPNGYTAENLPVLREWEEFQVWMRTAGLPTFSKLARRNDTTTMPSGVYTLDILMNFPVVEYGGTKSIVLSTRTVMGGKNPFLGIAYVIVGGLCVLLGVIFTARHLFKPRFVTSTLSPKKTNRTHF</sequence>
<comment type="caution">
    <text evidence="8">The sequence shown here is derived from an EMBL/GenBank/DDBJ whole genome shotgun (WGS) entry which is preliminary data.</text>
</comment>
<dbReference type="AlphaFoldDB" id="A0AAV9WYV3"/>
<dbReference type="GO" id="GO:0045332">
    <property type="term" value="P:phospholipid translocation"/>
    <property type="evidence" value="ECO:0007669"/>
    <property type="project" value="UniProtKB-UniRule"/>
</dbReference>
<evidence type="ECO:0000256" key="1">
    <source>
        <dbReference type="ARBA" id="ARBA00004141"/>
    </source>
</evidence>
<evidence type="ECO:0000313" key="8">
    <source>
        <dbReference type="EMBL" id="KAK6528621.1"/>
    </source>
</evidence>
<keyword evidence="4 7" id="KW-1133">Transmembrane helix</keyword>
<gene>
    <name evidence="8" type="ORF">TWF694_003886</name>
</gene>
<dbReference type="Proteomes" id="UP001365542">
    <property type="component" value="Unassembled WGS sequence"/>
</dbReference>
<evidence type="ECO:0008006" key="10">
    <source>
        <dbReference type="Google" id="ProtNLM"/>
    </source>
</evidence>
<evidence type="ECO:0000313" key="9">
    <source>
        <dbReference type="Proteomes" id="UP001365542"/>
    </source>
</evidence>
<dbReference type="InterPro" id="IPR005045">
    <property type="entry name" value="CDC50/LEM3_fam"/>
</dbReference>
<dbReference type="EMBL" id="JAVHJO010000014">
    <property type="protein sequence ID" value="KAK6528621.1"/>
    <property type="molecule type" value="Genomic_DNA"/>
</dbReference>
<reference evidence="8 9" key="1">
    <citation type="submission" date="2019-10" db="EMBL/GenBank/DDBJ databases">
        <authorList>
            <person name="Palmer J.M."/>
        </authorList>
    </citation>
    <scope>NUCLEOTIDE SEQUENCE [LARGE SCALE GENOMIC DNA]</scope>
    <source>
        <strain evidence="8 9">TWF694</strain>
    </source>
</reference>
<evidence type="ECO:0000256" key="6">
    <source>
        <dbReference type="PIRNR" id="PIRNR015840"/>
    </source>
</evidence>
<dbReference type="GO" id="GO:0005783">
    <property type="term" value="C:endoplasmic reticulum"/>
    <property type="evidence" value="ECO:0007669"/>
    <property type="project" value="TreeGrafter"/>
</dbReference>